<reference evidence="1 2" key="1">
    <citation type="submission" date="2020-08" db="EMBL/GenBank/DDBJ databases">
        <title>Complete Genome Sequence of Effusibacillus dendaii Strain skT53, Isolated from Farmland soil.</title>
        <authorList>
            <person name="Konishi T."/>
            <person name="Kawasaki H."/>
        </authorList>
    </citation>
    <scope>NUCLEOTIDE SEQUENCE [LARGE SCALE GENOMIC DNA]</scope>
    <source>
        <strain evidence="2">skT53</strain>
    </source>
</reference>
<name>A0A7I8DEL0_9BACL</name>
<proteinExistence type="predicted"/>
<accession>A0A7I8DEL0</accession>
<dbReference type="AlphaFoldDB" id="A0A7I8DEL0"/>
<evidence type="ECO:0008006" key="3">
    <source>
        <dbReference type="Google" id="ProtNLM"/>
    </source>
</evidence>
<organism evidence="1 2">
    <name type="scientific">Effusibacillus dendaii</name>
    <dbReference type="NCBI Taxonomy" id="2743772"/>
    <lineage>
        <taxon>Bacteria</taxon>
        <taxon>Bacillati</taxon>
        <taxon>Bacillota</taxon>
        <taxon>Bacilli</taxon>
        <taxon>Bacillales</taxon>
        <taxon>Alicyclobacillaceae</taxon>
        <taxon>Effusibacillus</taxon>
    </lineage>
</organism>
<evidence type="ECO:0000313" key="1">
    <source>
        <dbReference type="EMBL" id="BCJ86980.1"/>
    </source>
</evidence>
<gene>
    <name evidence="1" type="ORF">skT53_19650</name>
</gene>
<dbReference type="SUPFAM" id="SSF158430">
    <property type="entry name" value="Bacillus cereus metalloprotein-like"/>
    <property type="match status" value="1"/>
</dbReference>
<dbReference type="Gene3D" id="1.20.1260.120">
    <property type="entry name" value="Protein of unknown function DUF2935"/>
    <property type="match status" value="1"/>
</dbReference>
<protein>
    <recommendedName>
        <fullName evidence="3">DUF2935 domain-containing protein</fullName>
    </recommendedName>
</protein>
<dbReference type="Pfam" id="PF11155">
    <property type="entry name" value="DUF2935"/>
    <property type="match status" value="1"/>
</dbReference>
<dbReference type="EMBL" id="AP023366">
    <property type="protein sequence ID" value="BCJ86980.1"/>
    <property type="molecule type" value="Genomic_DNA"/>
</dbReference>
<dbReference type="RefSeq" id="WP_200756540.1">
    <property type="nucleotide sequence ID" value="NZ_AP023366.1"/>
</dbReference>
<dbReference type="Proteomes" id="UP000593802">
    <property type="component" value="Chromosome"/>
</dbReference>
<evidence type="ECO:0000313" key="2">
    <source>
        <dbReference type="Proteomes" id="UP000593802"/>
    </source>
</evidence>
<sequence length="112" mass="13432">MNKGQNNRHAGYREAALFEQRFWLQVLGDHRFMLNGLSPIETEEIQWASYFIYVFDQLLEQVRANLTNPELLYVHQQAYQYSQQIREFKLHLLRRHLTGEITFGWQGKNTTT</sequence>
<dbReference type="KEGG" id="eff:skT53_19650"/>
<keyword evidence="2" id="KW-1185">Reference proteome</keyword>
<dbReference type="InterPro" id="IPR021328">
    <property type="entry name" value="CotB-like"/>
</dbReference>